<reference evidence="1" key="1">
    <citation type="journal article" date="2014" name="Front. Microbiol.">
        <title>High frequency of phylogenetically diverse reductive dehalogenase-homologous genes in deep subseafloor sedimentary metagenomes.</title>
        <authorList>
            <person name="Kawai M."/>
            <person name="Futagami T."/>
            <person name="Toyoda A."/>
            <person name="Takaki Y."/>
            <person name="Nishi S."/>
            <person name="Hori S."/>
            <person name="Arai W."/>
            <person name="Tsubouchi T."/>
            <person name="Morono Y."/>
            <person name="Uchiyama I."/>
            <person name="Ito T."/>
            <person name="Fujiyama A."/>
            <person name="Inagaki F."/>
            <person name="Takami H."/>
        </authorList>
    </citation>
    <scope>NUCLEOTIDE SEQUENCE</scope>
    <source>
        <strain evidence="1">Expedition CK06-06</strain>
    </source>
</reference>
<dbReference type="EMBL" id="BARV01045524">
    <property type="protein sequence ID" value="GAI69707.1"/>
    <property type="molecule type" value="Genomic_DNA"/>
</dbReference>
<proteinExistence type="predicted"/>
<dbReference type="AlphaFoldDB" id="X1QME6"/>
<protein>
    <submittedName>
        <fullName evidence="1">Uncharacterized protein</fullName>
    </submittedName>
</protein>
<accession>X1QME6</accession>
<feature type="non-terminal residue" evidence="1">
    <location>
        <position position="52"/>
    </location>
</feature>
<dbReference type="Gene3D" id="3.30.420.40">
    <property type="match status" value="1"/>
</dbReference>
<evidence type="ECO:0000313" key="1">
    <source>
        <dbReference type="EMBL" id="GAI69707.1"/>
    </source>
</evidence>
<sequence>ALFEGISFDLRVALLNLQKIDGVKIPGSFIALGGGTNSSELCKIVSNVLGCG</sequence>
<gene>
    <name evidence="1" type="ORF">S06H3_66628</name>
</gene>
<organism evidence="1">
    <name type="scientific">marine sediment metagenome</name>
    <dbReference type="NCBI Taxonomy" id="412755"/>
    <lineage>
        <taxon>unclassified sequences</taxon>
        <taxon>metagenomes</taxon>
        <taxon>ecological metagenomes</taxon>
    </lineage>
</organism>
<comment type="caution">
    <text evidence="1">The sequence shown here is derived from an EMBL/GenBank/DDBJ whole genome shotgun (WGS) entry which is preliminary data.</text>
</comment>
<name>X1QME6_9ZZZZ</name>
<feature type="non-terminal residue" evidence="1">
    <location>
        <position position="1"/>
    </location>
</feature>